<evidence type="ECO:0008006" key="4">
    <source>
        <dbReference type="Google" id="ProtNLM"/>
    </source>
</evidence>
<organism evidence="2 3">
    <name type="scientific">Pseudo-nitzschia multistriata</name>
    <dbReference type="NCBI Taxonomy" id="183589"/>
    <lineage>
        <taxon>Eukaryota</taxon>
        <taxon>Sar</taxon>
        <taxon>Stramenopiles</taxon>
        <taxon>Ochrophyta</taxon>
        <taxon>Bacillariophyta</taxon>
        <taxon>Bacillariophyceae</taxon>
        <taxon>Bacillariophycidae</taxon>
        <taxon>Bacillariales</taxon>
        <taxon>Bacillariaceae</taxon>
        <taxon>Pseudo-nitzschia</taxon>
    </lineage>
</organism>
<keyword evidence="1" id="KW-0732">Signal</keyword>
<sequence>MLIAILVLTTIGFCQILKPCIVVCCVFHDLLNFFLAQHTIFLSVVGLDNNHTYRTHAKEVSYLKGVRGGRMFAISKQSAGSGMARECFRGWNHPKTFCMSRHQKLAGSSIGQFVSLEFASHLRSVFGAQINRGRIATSV</sequence>
<dbReference type="EMBL" id="CAACVS010000214">
    <property type="protein sequence ID" value="VEU39279.1"/>
    <property type="molecule type" value="Genomic_DNA"/>
</dbReference>
<feature type="chain" id="PRO_5019123495" description="Secreted protein" evidence="1">
    <location>
        <begin position="17"/>
        <end position="139"/>
    </location>
</feature>
<proteinExistence type="predicted"/>
<protein>
    <recommendedName>
        <fullName evidence="4">Secreted protein</fullName>
    </recommendedName>
</protein>
<evidence type="ECO:0000313" key="3">
    <source>
        <dbReference type="Proteomes" id="UP000291116"/>
    </source>
</evidence>
<accession>A0A448ZB80</accession>
<reference evidence="2 3" key="1">
    <citation type="submission" date="2019-01" db="EMBL/GenBank/DDBJ databases">
        <authorList>
            <person name="Ferrante I. M."/>
        </authorList>
    </citation>
    <scope>NUCLEOTIDE SEQUENCE [LARGE SCALE GENOMIC DNA]</scope>
    <source>
        <strain evidence="2 3">B856</strain>
    </source>
</reference>
<name>A0A448ZB80_9STRA</name>
<keyword evidence="3" id="KW-1185">Reference proteome</keyword>
<feature type="signal peptide" evidence="1">
    <location>
        <begin position="1"/>
        <end position="16"/>
    </location>
</feature>
<gene>
    <name evidence="2" type="ORF">PSNMU_V1.4_AUG-EV-PASAV3_0061420</name>
</gene>
<evidence type="ECO:0000313" key="2">
    <source>
        <dbReference type="EMBL" id="VEU39279.1"/>
    </source>
</evidence>
<dbReference type="Proteomes" id="UP000291116">
    <property type="component" value="Unassembled WGS sequence"/>
</dbReference>
<dbReference type="AlphaFoldDB" id="A0A448ZB80"/>
<evidence type="ECO:0000256" key="1">
    <source>
        <dbReference type="SAM" id="SignalP"/>
    </source>
</evidence>